<sequence>MEAARRNVLGLPKRTLPSLTELIAKQRALLTLPL</sequence>
<reference evidence="1" key="1">
    <citation type="submission" date="2019-11" db="EMBL/GenBank/DDBJ databases">
        <title>Leishmania tarentolae CDS.</title>
        <authorList>
            <person name="Goto Y."/>
            <person name="Yamagishi J."/>
        </authorList>
    </citation>
    <scope>NUCLEOTIDE SEQUENCE [LARGE SCALE GENOMIC DNA]</scope>
    <source>
        <strain evidence="1">Parrot Tar II</strain>
    </source>
</reference>
<proteinExistence type="predicted"/>
<evidence type="ECO:0000313" key="2">
    <source>
        <dbReference type="Proteomes" id="UP000419144"/>
    </source>
</evidence>
<dbReference type="OrthoDB" id="436637at2759"/>
<dbReference type="AlphaFoldDB" id="A0A640K8V2"/>
<dbReference type="VEuPathDB" id="TriTrypDB:LtaPh_0509600"/>
<dbReference type="EMBL" id="BLBS01000006">
    <property type="protein sequence ID" value="GET85822.1"/>
    <property type="molecule type" value="Genomic_DNA"/>
</dbReference>
<gene>
    <name evidence="1" type="ORF">LtaPh_0509600</name>
</gene>
<accession>A0A640K8V2</accession>
<keyword evidence="2" id="KW-1185">Reference proteome</keyword>
<name>A0A640K8V2_LEITA</name>
<protein>
    <submittedName>
        <fullName evidence="1">Uncharacterized protein</fullName>
    </submittedName>
</protein>
<comment type="caution">
    <text evidence="1">The sequence shown here is derived from an EMBL/GenBank/DDBJ whole genome shotgun (WGS) entry which is preliminary data.</text>
</comment>
<evidence type="ECO:0000313" key="1">
    <source>
        <dbReference type="EMBL" id="GET85822.1"/>
    </source>
</evidence>
<dbReference type="Proteomes" id="UP000419144">
    <property type="component" value="Unassembled WGS sequence"/>
</dbReference>
<organism evidence="1 2">
    <name type="scientific">Leishmania tarentolae</name>
    <name type="common">Sauroleishmania tarentolae</name>
    <dbReference type="NCBI Taxonomy" id="5689"/>
    <lineage>
        <taxon>Eukaryota</taxon>
        <taxon>Discoba</taxon>
        <taxon>Euglenozoa</taxon>
        <taxon>Kinetoplastea</taxon>
        <taxon>Metakinetoplastina</taxon>
        <taxon>Trypanosomatida</taxon>
        <taxon>Trypanosomatidae</taxon>
        <taxon>Leishmaniinae</taxon>
        <taxon>Leishmania</taxon>
        <taxon>lizard Leishmania</taxon>
    </lineage>
</organism>